<dbReference type="Pfam" id="PF07589">
    <property type="entry name" value="PEP-CTERM"/>
    <property type="match status" value="1"/>
</dbReference>
<protein>
    <recommendedName>
        <fullName evidence="2">Ice-binding protein C-terminal domain-containing protein</fullName>
    </recommendedName>
</protein>
<evidence type="ECO:0000256" key="1">
    <source>
        <dbReference type="SAM" id="SignalP"/>
    </source>
</evidence>
<name>A0A829YML0_9GAMM</name>
<evidence type="ECO:0000259" key="2">
    <source>
        <dbReference type="Pfam" id="PF07589"/>
    </source>
</evidence>
<dbReference type="SUPFAM" id="SSF54511">
    <property type="entry name" value="GFP-like"/>
    <property type="match status" value="1"/>
</dbReference>
<proteinExistence type="predicted"/>
<dbReference type="EMBL" id="BLJN01000009">
    <property type="protein sequence ID" value="GFE84480.1"/>
    <property type="molecule type" value="Genomic_DNA"/>
</dbReference>
<accession>A0A829YML0</accession>
<reference evidence="4" key="1">
    <citation type="submission" date="2020-01" db="EMBL/GenBank/DDBJ databases">
        <title>'Steroidobacter agaridevorans' sp. nov., agar-degrading bacteria isolated from rhizosphere soils.</title>
        <authorList>
            <person name="Ikenaga M."/>
            <person name="Kataoka M."/>
            <person name="Murouchi A."/>
            <person name="Katsuragi S."/>
            <person name="Sakai M."/>
        </authorList>
    </citation>
    <scope>NUCLEOTIDE SEQUENCE [LARGE SCALE GENOMIC DNA]</scope>
    <source>
        <strain evidence="4">YU21-B</strain>
    </source>
</reference>
<gene>
    <name evidence="3" type="ORF">GCM10011487_64800</name>
</gene>
<sequence>MHKILAKAFAVLIALALAPTVNATVITTGKIEVLNPYTGRFSFDFEVLGLSLYGMADEGTTIFWPRYEGDTFSGNHGRSTDERFTGYVEDQPVHWRDGLGPVYTRLNTTAAGGVLTRGQTVYHSSFEFSGSLCAVTIQWQTPCEVAFPSLTGQGIAEFIFNESILEDGRHYFQHVKTTYTFMPVPEPTTLALFCAGIFGVGCARRRVHASRRLDAAAQ</sequence>
<feature type="domain" description="Ice-binding protein C-terminal" evidence="2">
    <location>
        <begin position="183"/>
        <end position="206"/>
    </location>
</feature>
<dbReference type="AlphaFoldDB" id="A0A829YML0"/>
<dbReference type="Proteomes" id="UP000445000">
    <property type="component" value="Unassembled WGS sequence"/>
</dbReference>
<feature type="chain" id="PRO_5032911624" description="Ice-binding protein C-terminal domain-containing protein" evidence="1">
    <location>
        <begin position="24"/>
        <end position="218"/>
    </location>
</feature>
<dbReference type="NCBIfam" id="TIGR02595">
    <property type="entry name" value="PEP_CTERM"/>
    <property type="match status" value="1"/>
</dbReference>
<evidence type="ECO:0000313" key="3">
    <source>
        <dbReference type="EMBL" id="GFE84480.1"/>
    </source>
</evidence>
<evidence type="ECO:0000313" key="4">
    <source>
        <dbReference type="Proteomes" id="UP000445000"/>
    </source>
</evidence>
<organism evidence="3 4">
    <name type="scientific">Steroidobacter agaridevorans</name>
    <dbReference type="NCBI Taxonomy" id="2695856"/>
    <lineage>
        <taxon>Bacteria</taxon>
        <taxon>Pseudomonadati</taxon>
        <taxon>Pseudomonadota</taxon>
        <taxon>Gammaproteobacteria</taxon>
        <taxon>Steroidobacterales</taxon>
        <taxon>Steroidobacteraceae</taxon>
        <taxon>Steroidobacter</taxon>
    </lineage>
</organism>
<dbReference type="InterPro" id="IPR013424">
    <property type="entry name" value="Ice-binding_C"/>
</dbReference>
<comment type="caution">
    <text evidence="3">The sequence shown here is derived from an EMBL/GenBank/DDBJ whole genome shotgun (WGS) entry which is preliminary data.</text>
</comment>
<feature type="signal peptide" evidence="1">
    <location>
        <begin position="1"/>
        <end position="23"/>
    </location>
</feature>
<dbReference type="RefSeq" id="WP_161816080.1">
    <property type="nucleotide sequence ID" value="NZ_BLJN01000009.1"/>
</dbReference>
<keyword evidence="4" id="KW-1185">Reference proteome</keyword>
<dbReference type="InterPro" id="IPR009017">
    <property type="entry name" value="GFP"/>
</dbReference>
<keyword evidence="1" id="KW-0732">Signal</keyword>